<evidence type="ECO:0000256" key="2">
    <source>
        <dbReference type="SAM" id="SignalP"/>
    </source>
</evidence>
<dbReference type="SUPFAM" id="SSF63411">
    <property type="entry name" value="LuxS/MPP-like metallohydrolase"/>
    <property type="match status" value="2"/>
</dbReference>
<dbReference type="InterPro" id="IPR011249">
    <property type="entry name" value="Metalloenz_LuxS/M16"/>
</dbReference>
<feature type="signal peptide" evidence="2">
    <location>
        <begin position="1"/>
        <end position="24"/>
    </location>
</feature>
<feature type="domain" description="Peptidase M16 C-terminal" evidence="4">
    <location>
        <begin position="217"/>
        <end position="281"/>
    </location>
</feature>
<accession>A0A927IIS2</accession>
<dbReference type="InterPro" id="IPR011765">
    <property type="entry name" value="Pept_M16_N"/>
</dbReference>
<dbReference type="Proteomes" id="UP000622317">
    <property type="component" value="Unassembled WGS sequence"/>
</dbReference>
<evidence type="ECO:0000259" key="3">
    <source>
        <dbReference type="Pfam" id="PF00675"/>
    </source>
</evidence>
<feature type="domain" description="Peptidase M16 N-terminal" evidence="3">
    <location>
        <begin position="61"/>
        <end position="176"/>
    </location>
</feature>
<organism evidence="5 6">
    <name type="scientific">Pelagicoccus enzymogenes</name>
    <dbReference type="NCBI Taxonomy" id="2773457"/>
    <lineage>
        <taxon>Bacteria</taxon>
        <taxon>Pseudomonadati</taxon>
        <taxon>Verrucomicrobiota</taxon>
        <taxon>Opitutia</taxon>
        <taxon>Puniceicoccales</taxon>
        <taxon>Pelagicoccaceae</taxon>
        <taxon>Pelagicoccus</taxon>
    </lineage>
</organism>
<evidence type="ECO:0000259" key="4">
    <source>
        <dbReference type="Pfam" id="PF05193"/>
    </source>
</evidence>
<dbReference type="EMBL" id="JACYFG010000038">
    <property type="protein sequence ID" value="MBD5780795.1"/>
    <property type="molecule type" value="Genomic_DNA"/>
</dbReference>
<dbReference type="Gene3D" id="3.30.830.10">
    <property type="entry name" value="Metalloenzyme, LuxS/M16 peptidase-like"/>
    <property type="match status" value="2"/>
</dbReference>
<sequence length="937" mass="103317">MRKRLLAVLSLPLFILALVPLANASNVFGGQWPALPQGEGPGAGEIWGELPNGMRYAIVPTDSASEAVSLRLMVAAGRAQEEKGKAGVADLLADLSNYGSKGVNREQLVRFKLSNGMDPHSRAFTEVDLNHTVYRIDLEEPNPASVDISVGLLHEFVASPLLDETMFAEAKARLDYFAGLGQSRHEPKQAVVERVLLRSSQYSKAGDAQLKESVPNIGLADVERYWSTWYKANRMVLIVTGVVDAAAVEDVVKSKFGGLAASSETRPLPAKDNKFRSGGDLEIADAPSSTAGLWITKVTEVGSLFERSAELDYYLLDFIGRVAQSYATDSERLPNSVIEVYGDRLALSVNRRGPVVSLLEQLLSADKAVHRLAEYGVSKEDLEVAKSEYLSLRYSYDMEASAKQWAPLVADRLVRSVTHQIPFRYGAKLSDFVQGVVSGITHENVRARCAQLFREKELSYYLELPKGFPLGTKAINKRLKAMRKSYDFTWERAGEADQDWNFGSGFGSGGMVESTEIVRFEEYPVLKYEFANNLRMNLIRSDAFQGRVQMMVSFGNGTSDFENANPAFEAMLRTLMLKTKIGNGVEAPTISEVLKAKGIENLEAGVTKDHLYWSGVGRDASDLDDFFSVVVLWMVTGKLDKAAYEDEIENMEKMVERSLDKNSSVKLDTMLHNSDDRLRSFFLSEDVEALEFASMQEWLAGVRNKAYIEVTVVGDVMPRTVLRDVRKSFGSAPARTGKVLQPRHGKPVKWGEAGVVRDTFEMTGNMGNITLLFPQVAEKSCASDRLGSVLAPLFEEHLRQAMADRPVWAGNLSVESVGHQMIPLSNAIKVRLFCPSEDAEEAEALLLEAAASFEASLREPLLVAAERAAVLGLKRISRSQSALVGLFKQSQGKPKTLGCVMDLLENGFGLSFEDYQTIVQKQFSVENVRGVSLMPAK</sequence>
<comment type="caution">
    <text evidence="5">The sequence shown here is derived from an EMBL/GenBank/DDBJ whole genome shotgun (WGS) entry which is preliminary data.</text>
</comment>
<comment type="similarity">
    <text evidence="1">Belongs to the peptidase M16 family.</text>
</comment>
<dbReference type="RefSeq" id="WP_191617905.1">
    <property type="nucleotide sequence ID" value="NZ_JACYFG010000038.1"/>
</dbReference>
<keyword evidence="6" id="KW-1185">Reference proteome</keyword>
<dbReference type="Pfam" id="PF05193">
    <property type="entry name" value="Peptidase_M16_C"/>
    <property type="match status" value="1"/>
</dbReference>
<name>A0A927IIS2_9BACT</name>
<keyword evidence="2" id="KW-0732">Signal</keyword>
<feature type="chain" id="PRO_5038108093" evidence="2">
    <location>
        <begin position="25"/>
        <end position="937"/>
    </location>
</feature>
<dbReference type="AlphaFoldDB" id="A0A927IIS2"/>
<dbReference type="PANTHER" id="PTHR11851:SF49">
    <property type="entry name" value="MITOCHONDRIAL-PROCESSING PEPTIDASE SUBUNIT ALPHA"/>
    <property type="match status" value="1"/>
</dbReference>
<dbReference type="Pfam" id="PF00675">
    <property type="entry name" value="Peptidase_M16"/>
    <property type="match status" value="1"/>
</dbReference>
<protein>
    <submittedName>
        <fullName evidence="5">Insulinase family protein</fullName>
    </submittedName>
</protein>
<dbReference type="InterPro" id="IPR007863">
    <property type="entry name" value="Peptidase_M16_C"/>
</dbReference>
<reference evidence="5" key="1">
    <citation type="submission" date="2020-09" db="EMBL/GenBank/DDBJ databases">
        <title>Pelagicoccus enzymogenes sp. nov. with an EPS production, isolated from marine sediment.</title>
        <authorList>
            <person name="Feng X."/>
        </authorList>
    </citation>
    <scope>NUCLEOTIDE SEQUENCE</scope>
    <source>
        <strain evidence="5">NFK12</strain>
    </source>
</reference>
<dbReference type="GO" id="GO:0046872">
    <property type="term" value="F:metal ion binding"/>
    <property type="evidence" value="ECO:0007669"/>
    <property type="project" value="InterPro"/>
</dbReference>
<evidence type="ECO:0000313" key="6">
    <source>
        <dbReference type="Proteomes" id="UP000622317"/>
    </source>
</evidence>
<evidence type="ECO:0000256" key="1">
    <source>
        <dbReference type="ARBA" id="ARBA00007261"/>
    </source>
</evidence>
<dbReference type="InterPro" id="IPR050361">
    <property type="entry name" value="MPP/UQCRC_Complex"/>
</dbReference>
<proteinExistence type="inferred from homology"/>
<evidence type="ECO:0000313" key="5">
    <source>
        <dbReference type="EMBL" id="MBD5780795.1"/>
    </source>
</evidence>
<dbReference type="PANTHER" id="PTHR11851">
    <property type="entry name" value="METALLOPROTEASE"/>
    <property type="match status" value="1"/>
</dbReference>
<gene>
    <name evidence="5" type="ORF">IEN85_14945</name>
</gene>